<dbReference type="PANTHER" id="PTHR33526:SF4">
    <property type="entry name" value="OS07G0123800 PROTEIN"/>
    <property type="match status" value="1"/>
</dbReference>
<protein>
    <submittedName>
        <fullName evidence="1">Uncharacterized protein</fullName>
    </submittedName>
</protein>
<proteinExistence type="predicted"/>
<reference evidence="1" key="1">
    <citation type="journal article" date="2022" name="Front. Genet.">
        <title>Chromosome-Scale Assembly of the Dendrobium nobile Genome Provides Insights Into the Molecular Mechanism of the Biosynthesis of the Medicinal Active Ingredient of Dendrobium.</title>
        <authorList>
            <person name="Xu Q."/>
            <person name="Niu S.-C."/>
            <person name="Li K.-L."/>
            <person name="Zheng P.-J."/>
            <person name="Zhang X.-J."/>
            <person name="Jia Y."/>
            <person name="Liu Y."/>
            <person name="Niu Y.-X."/>
            <person name="Yu L.-H."/>
            <person name="Chen D.-F."/>
            <person name="Zhang G.-Q."/>
        </authorList>
    </citation>
    <scope>NUCLEOTIDE SEQUENCE</scope>
    <source>
        <tissue evidence="1">Leaf</tissue>
    </source>
</reference>
<evidence type="ECO:0000313" key="1">
    <source>
        <dbReference type="EMBL" id="KAI0501469.1"/>
    </source>
</evidence>
<name>A0A8T3AYM7_DENNO</name>
<gene>
    <name evidence="1" type="ORF">KFK09_016414</name>
</gene>
<keyword evidence="2" id="KW-1185">Reference proteome</keyword>
<comment type="caution">
    <text evidence="1">The sequence shown here is derived from an EMBL/GenBank/DDBJ whole genome shotgun (WGS) entry which is preliminary data.</text>
</comment>
<dbReference type="InterPro" id="IPR016972">
    <property type="entry name" value="UCP031279"/>
</dbReference>
<dbReference type="EMBL" id="JAGYWB010000012">
    <property type="protein sequence ID" value="KAI0501469.1"/>
    <property type="molecule type" value="Genomic_DNA"/>
</dbReference>
<dbReference type="PANTHER" id="PTHR33526">
    <property type="entry name" value="OS07G0123800 PROTEIN"/>
    <property type="match status" value="1"/>
</dbReference>
<dbReference type="PIRSF" id="PIRSF031279">
    <property type="entry name" value="UCP031279"/>
    <property type="match status" value="1"/>
</dbReference>
<organism evidence="1 2">
    <name type="scientific">Dendrobium nobile</name>
    <name type="common">Orchid</name>
    <dbReference type="NCBI Taxonomy" id="94219"/>
    <lineage>
        <taxon>Eukaryota</taxon>
        <taxon>Viridiplantae</taxon>
        <taxon>Streptophyta</taxon>
        <taxon>Embryophyta</taxon>
        <taxon>Tracheophyta</taxon>
        <taxon>Spermatophyta</taxon>
        <taxon>Magnoliopsida</taxon>
        <taxon>Liliopsida</taxon>
        <taxon>Asparagales</taxon>
        <taxon>Orchidaceae</taxon>
        <taxon>Epidendroideae</taxon>
        <taxon>Malaxideae</taxon>
        <taxon>Dendrobiinae</taxon>
        <taxon>Dendrobium</taxon>
    </lineage>
</organism>
<accession>A0A8T3AYM7</accession>
<sequence length="153" mass="16523">MSKAQASTGNLLVRCFRAPYRALCRARDLYIKSMTGCAGRMHYGDATVPISYPSTSGGSMSRSRSLSGLKLSSGDEDLIELIRAASQSRARAAAAAEGSVRRSQSVAAVRIDEDAPYEFTGEVKIGGSLIFPRSQSHAVGRRMVPSEVTWKYK</sequence>
<dbReference type="AlphaFoldDB" id="A0A8T3AYM7"/>
<dbReference type="Proteomes" id="UP000829196">
    <property type="component" value="Unassembled WGS sequence"/>
</dbReference>
<evidence type="ECO:0000313" key="2">
    <source>
        <dbReference type="Proteomes" id="UP000829196"/>
    </source>
</evidence>
<dbReference type="OrthoDB" id="694638at2759"/>